<dbReference type="EMBL" id="FOYL01000003">
    <property type="protein sequence ID" value="SFR11758.1"/>
    <property type="molecule type" value="Genomic_DNA"/>
</dbReference>
<proteinExistence type="predicted"/>
<dbReference type="Pfam" id="PF00271">
    <property type="entry name" value="Helicase_C"/>
    <property type="match status" value="1"/>
</dbReference>
<keyword evidence="2" id="KW-0067">ATP-binding</keyword>
<accession>A0A1I6E2P5</accession>
<dbReference type="InterPro" id="IPR027417">
    <property type="entry name" value="P-loop_NTPase"/>
</dbReference>
<dbReference type="InterPro" id="IPR001650">
    <property type="entry name" value="Helicase_C-like"/>
</dbReference>
<dbReference type="SMART" id="SM00487">
    <property type="entry name" value="DEXDc"/>
    <property type="match status" value="1"/>
</dbReference>
<dbReference type="PANTHER" id="PTHR47957">
    <property type="entry name" value="ATP-DEPENDENT HELICASE HRQ1"/>
    <property type="match status" value="1"/>
</dbReference>
<evidence type="ECO:0000256" key="2">
    <source>
        <dbReference type="ARBA" id="ARBA00022840"/>
    </source>
</evidence>
<keyword evidence="4" id="KW-0378">Hydrolase</keyword>
<dbReference type="InterPro" id="IPR011545">
    <property type="entry name" value="DEAD/DEAH_box_helicase_dom"/>
</dbReference>
<evidence type="ECO:0000256" key="1">
    <source>
        <dbReference type="ARBA" id="ARBA00022741"/>
    </source>
</evidence>
<evidence type="ECO:0000259" key="3">
    <source>
        <dbReference type="PROSITE" id="PS51192"/>
    </source>
</evidence>
<organism evidence="4 5">
    <name type="scientific">Lentzea waywayandensis</name>
    <dbReference type="NCBI Taxonomy" id="84724"/>
    <lineage>
        <taxon>Bacteria</taxon>
        <taxon>Bacillati</taxon>
        <taxon>Actinomycetota</taxon>
        <taxon>Actinomycetes</taxon>
        <taxon>Pseudonocardiales</taxon>
        <taxon>Pseudonocardiaceae</taxon>
        <taxon>Lentzea</taxon>
    </lineage>
</organism>
<dbReference type="InterPro" id="IPR018973">
    <property type="entry name" value="MZB"/>
</dbReference>
<feature type="domain" description="Helicase ATP-binding" evidence="3">
    <location>
        <begin position="109"/>
        <end position="387"/>
    </location>
</feature>
<keyword evidence="5" id="KW-1185">Reference proteome</keyword>
<dbReference type="GO" id="GO:0043138">
    <property type="term" value="F:3'-5' DNA helicase activity"/>
    <property type="evidence" value="ECO:0007669"/>
    <property type="project" value="TreeGrafter"/>
</dbReference>
<protein>
    <submittedName>
        <fullName evidence="4">DEAD/DEAH box helicase domain-containing protein</fullName>
    </submittedName>
</protein>
<keyword evidence="1" id="KW-0547">Nucleotide-binding</keyword>
<dbReference type="STRING" id="84724.SAMN04488564_103649"/>
<dbReference type="PROSITE" id="PS51192">
    <property type="entry name" value="HELICASE_ATP_BIND_1"/>
    <property type="match status" value="1"/>
</dbReference>
<dbReference type="SMART" id="SM00490">
    <property type="entry name" value="HELICc"/>
    <property type="match status" value="1"/>
</dbReference>
<dbReference type="GO" id="GO:0036297">
    <property type="term" value="P:interstrand cross-link repair"/>
    <property type="evidence" value="ECO:0007669"/>
    <property type="project" value="TreeGrafter"/>
</dbReference>
<dbReference type="InterPro" id="IPR014001">
    <property type="entry name" value="Helicase_ATP-bd"/>
</dbReference>
<dbReference type="Pfam" id="PF00270">
    <property type="entry name" value="DEAD"/>
    <property type="match status" value="1"/>
</dbReference>
<dbReference type="Gene3D" id="3.40.50.300">
    <property type="entry name" value="P-loop containing nucleotide triphosphate hydrolases"/>
    <property type="match status" value="2"/>
</dbReference>
<dbReference type="Proteomes" id="UP000198583">
    <property type="component" value="Unassembled WGS sequence"/>
</dbReference>
<sequence length="1783" mass="196455">MSASPSSVHDAIRSAYLRYFDTAFWLRDERLMAERRQLLERPGRLFADPLLEPVIPYDATVPLLEVAREVGISDEAAEIVGQALFGAFTPAGEPIRLRAHQAEAVRCSLGGAVERRNVVVTSGTGSGKTESFLLPLLLRLVEESLTWGSEPSAHEWWAPANAKRWQPLRTEGRPAAMRAIVLYPTNALVEDQIVRLRRAVRRIAQLRPDSQLWFGRYTSATLGTVTQPAGPSSEAAQVAEQLRDIAREFDEMEAAGTAEEDLAQFSDPRRNEMLVRWDIRVTPPDIMVTNYSMLNALLMRDVDSPLFERTHNWLDRSPENVLTLVVDELHLYRGTQGSEVAMILRSLLSRLGLEADSPQVRFVATSASLAEGDDSRAYLETFFGASRSTFHVTSGEPRTLVDAPIVTRQQVHALAANNDTWADGPALSQAVAAACYSQSENRFRATPLTALARNLFPDADGSAQDQLALQQVLSKIADAPATSETIPLRAHLFARTVRGMWACSNRNCHDEDAPRADRTVGRLLDVPASTCAECGSRVLDLLYCFECGDVSLGGFVVDRLQEHEGTGWVLGPSTVEIPAMEQQPVFRRKYGEYMWYWPGDKPLTPVPEWSHQLPSKKGTARFTFSPASFDASTGLLTLDSFDSTTGWVMTVRGITGDRNVPPALPEICPSCAQQGYNADLQIYWRGTVRSPIRAHTSGLAQSTQVFLSQLVRSMGDAPSDGKTIVFTDSRDDAARTAAGVARNHYRDLIRQLVRQSLDVAPPNPVDVLRKSTVNPNSLSDDERQVFDEVMQQSPHLYGLVQKQQYVALTEDEQLQLDTAEKDTSGASRTSWATLRERLTQRLVHTGVPPAGPGPSMATTPDGSPWYAAFAPPKPGMWKTLSPGDLALARSIYTDQLNVSLAEALFDRAGRDIESAGLGYVAPSNVRTSGAPVDEARAQEILSSCIRILGTARRYVGAEYGDMQPTIPQVVRKYLEKVGSHLGVDPRDLVQWVSEVLTFSVASGWLLQIQTGTAPLVVIPGGNRVWRCPSCSYRHLHPSGGVCANRRCRGKGLQENTLEALSDDYYAWLSHREPRRLAVAELTGQTKPLEEQRRRQRWFRGVLLREPRENPLTCGLDVLSVTTTMEVGVDIGSLKSTLMANMPPQRFNYQQRVGRAGRAGQAFSYAVTICRDRTHDDFYFNNTHRITGDVPPQPFLDLDRQQIVRRVVAAELLRRAFLDTANPPAWTPGSIHGSFGPSASWPSYRHEVADWLASSADVDDVVRRLSSYTGLSAHEVGALDAWARSGLAQDIDSAVERTSTPPAELSELLATAGVLPMFGFPTRVRPLYSSPVRRRSDMDEAELSDRPLDMAVSSFAPGAQIVRDGSLHTAVGFAAYEIKGTRVGPKDPLGPAMRMGRCLTCGTLVANPTAEACGSCGENLLHFDMYQPLGFRTTYRSRDYNDENEFAPGAALPAVTMATPPTRSEQVGGARLETYEQAQVVQVNDNRGDLFPLRELPDGSVVVPEDMLYPPKTWLIPAGTNKGRAAIGEIRTTDVLMVGLTKVDVATGVISSLPQQLPAGKAAFWSFAESLRAACQVQLDVDPQELVVGLQPVRRHESPTYDVFIADALENGAGYASEIGHVEVFRTLIQDTRRELSARWEKAEHGACTSSCPDCLRSYDNRRLHGALDWRLALDMLALAAGDALATDRWFVRGHMLARGFVSTNETDLAAHNVDGIPVVLNTRNERAVALGHPLWRREPHLLNEKQHSTAEHVKERLGASTVLWSDPYEMDRLPLAVLRRVST</sequence>
<dbReference type="RefSeq" id="WP_093592604.1">
    <property type="nucleotide sequence ID" value="NZ_FOYL01000003.1"/>
</dbReference>
<dbReference type="GO" id="GO:0006289">
    <property type="term" value="P:nucleotide-excision repair"/>
    <property type="evidence" value="ECO:0007669"/>
    <property type="project" value="TreeGrafter"/>
</dbReference>
<dbReference type="GO" id="GO:0003676">
    <property type="term" value="F:nucleic acid binding"/>
    <property type="evidence" value="ECO:0007669"/>
    <property type="project" value="InterPro"/>
</dbReference>
<reference evidence="5" key="1">
    <citation type="submission" date="2016-10" db="EMBL/GenBank/DDBJ databases">
        <authorList>
            <person name="Varghese N."/>
            <person name="Submissions S."/>
        </authorList>
    </citation>
    <scope>NUCLEOTIDE SEQUENCE [LARGE SCALE GENOMIC DNA]</scope>
    <source>
        <strain evidence="5">DSM 44232</strain>
    </source>
</reference>
<evidence type="ECO:0000313" key="4">
    <source>
        <dbReference type="EMBL" id="SFR11758.1"/>
    </source>
</evidence>
<evidence type="ECO:0000313" key="5">
    <source>
        <dbReference type="Proteomes" id="UP000198583"/>
    </source>
</evidence>
<dbReference type="SUPFAM" id="SSF52540">
    <property type="entry name" value="P-loop containing nucleoside triphosphate hydrolases"/>
    <property type="match status" value="2"/>
</dbReference>
<dbReference type="Pfam" id="PF09369">
    <property type="entry name" value="MZB"/>
    <property type="match status" value="1"/>
</dbReference>
<dbReference type="OrthoDB" id="3197455at2"/>
<dbReference type="PANTHER" id="PTHR47957:SF3">
    <property type="entry name" value="ATP-DEPENDENT HELICASE HRQ1"/>
    <property type="match status" value="1"/>
</dbReference>
<dbReference type="GO" id="GO:0005524">
    <property type="term" value="F:ATP binding"/>
    <property type="evidence" value="ECO:0007669"/>
    <property type="project" value="UniProtKB-KW"/>
</dbReference>
<gene>
    <name evidence="4" type="ORF">SAMN04488564_103649</name>
</gene>
<name>A0A1I6E2P5_9PSEU</name>
<keyword evidence="4" id="KW-0347">Helicase</keyword>